<gene>
    <name evidence="1" type="ORF">Q9L58_010136</name>
</gene>
<reference evidence="1 2" key="1">
    <citation type="submission" date="2024-02" db="EMBL/GenBank/DDBJ databases">
        <title>Discinaceae phylogenomics.</title>
        <authorList>
            <person name="Dirks A.C."/>
            <person name="James T.Y."/>
        </authorList>
    </citation>
    <scope>NUCLEOTIDE SEQUENCE [LARGE SCALE GENOMIC DNA]</scope>
    <source>
        <strain evidence="1 2">ACD0624</strain>
    </source>
</reference>
<comment type="caution">
    <text evidence="1">The sequence shown here is derived from an EMBL/GenBank/DDBJ whole genome shotgun (WGS) entry which is preliminary data.</text>
</comment>
<dbReference type="InterPro" id="IPR001005">
    <property type="entry name" value="SANT/Myb"/>
</dbReference>
<proteinExistence type="predicted"/>
<organism evidence="1 2">
    <name type="scientific">Discina gigas</name>
    <dbReference type="NCBI Taxonomy" id="1032678"/>
    <lineage>
        <taxon>Eukaryota</taxon>
        <taxon>Fungi</taxon>
        <taxon>Dikarya</taxon>
        <taxon>Ascomycota</taxon>
        <taxon>Pezizomycotina</taxon>
        <taxon>Pezizomycetes</taxon>
        <taxon>Pezizales</taxon>
        <taxon>Discinaceae</taxon>
        <taxon>Discina</taxon>
    </lineage>
</organism>
<evidence type="ECO:0000313" key="2">
    <source>
        <dbReference type="Proteomes" id="UP001447188"/>
    </source>
</evidence>
<evidence type="ECO:0000313" key="1">
    <source>
        <dbReference type="EMBL" id="KAL0631018.1"/>
    </source>
</evidence>
<accession>A0ABR3G4Z0</accession>
<sequence length="164" mass="18948">MATLTTSPTDTWTLIEDDILITSREATEIPIPYSEIQRQLPLHTEEDCRARYVIISERPLFPAQLAKVGDLWMTHQRALFALRARACGVSIRAYERVSFCGRTAHPQSPLDVGIIDFYAVVEDYRLNRRKIWRILSSEVIGTSWFQVEASWMRNDGKFGRFLRG</sequence>
<protein>
    <submittedName>
        <fullName evidence="1">Uncharacterized protein</fullName>
    </submittedName>
</protein>
<dbReference type="EMBL" id="JBBBZM010000316">
    <property type="protein sequence ID" value="KAL0631018.1"/>
    <property type="molecule type" value="Genomic_DNA"/>
</dbReference>
<dbReference type="CDD" id="cd00167">
    <property type="entry name" value="SANT"/>
    <property type="match status" value="1"/>
</dbReference>
<dbReference type="Proteomes" id="UP001447188">
    <property type="component" value="Unassembled WGS sequence"/>
</dbReference>
<name>A0ABR3G4Z0_9PEZI</name>
<keyword evidence="2" id="KW-1185">Reference proteome</keyword>